<name>E2ATR2_CAMFO</name>
<feature type="transmembrane region" description="Helical" evidence="1">
    <location>
        <begin position="87"/>
        <end position="110"/>
    </location>
</feature>
<accession>E2ATR2</accession>
<reference evidence="2 3" key="1">
    <citation type="journal article" date="2010" name="Science">
        <title>Genomic comparison of the ants Camponotus floridanus and Harpegnathos saltator.</title>
        <authorList>
            <person name="Bonasio R."/>
            <person name="Zhang G."/>
            <person name="Ye C."/>
            <person name="Mutti N.S."/>
            <person name="Fang X."/>
            <person name="Qin N."/>
            <person name="Donahue G."/>
            <person name="Yang P."/>
            <person name="Li Q."/>
            <person name="Li C."/>
            <person name="Zhang P."/>
            <person name="Huang Z."/>
            <person name="Berger S.L."/>
            <person name="Reinberg D."/>
            <person name="Wang J."/>
            <person name="Liebig J."/>
        </authorList>
    </citation>
    <scope>NUCLEOTIDE SEQUENCE [LARGE SCALE GENOMIC DNA]</scope>
    <source>
        <strain evidence="3">C129</strain>
    </source>
</reference>
<dbReference type="OrthoDB" id="6765072at2759"/>
<organism evidence="3">
    <name type="scientific">Camponotus floridanus</name>
    <name type="common">Florida carpenter ant</name>
    <dbReference type="NCBI Taxonomy" id="104421"/>
    <lineage>
        <taxon>Eukaryota</taxon>
        <taxon>Metazoa</taxon>
        <taxon>Ecdysozoa</taxon>
        <taxon>Arthropoda</taxon>
        <taxon>Hexapoda</taxon>
        <taxon>Insecta</taxon>
        <taxon>Pterygota</taxon>
        <taxon>Neoptera</taxon>
        <taxon>Endopterygota</taxon>
        <taxon>Hymenoptera</taxon>
        <taxon>Apocrita</taxon>
        <taxon>Aculeata</taxon>
        <taxon>Formicoidea</taxon>
        <taxon>Formicidae</taxon>
        <taxon>Formicinae</taxon>
        <taxon>Camponotus</taxon>
    </lineage>
</organism>
<dbReference type="AlphaFoldDB" id="E2ATR2"/>
<proteinExistence type="predicted"/>
<dbReference type="EMBL" id="GL442691">
    <property type="protein sequence ID" value="EFN63145.1"/>
    <property type="molecule type" value="Genomic_DNA"/>
</dbReference>
<keyword evidence="1" id="KW-0472">Membrane</keyword>
<evidence type="ECO:0000313" key="2">
    <source>
        <dbReference type="EMBL" id="EFN63145.1"/>
    </source>
</evidence>
<dbReference type="InParanoid" id="E2ATR2"/>
<protein>
    <submittedName>
        <fullName evidence="2">Uncharacterized protein</fullName>
    </submittedName>
</protein>
<feature type="transmembrane region" description="Helical" evidence="1">
    <location>
        <begin position="32"/>
        <end position="50"/>
    </location>
</feature>
<keyword evidence="1" id="KW-0812">Transmembrane</keyword>
<evidence type="ECO:0000256" key="1">
    <source>
        <dbReference type="SAM" id="Phobius"/>
    </source>
</evidence>
<keyword evidence="3" id="KW-1185">Reference proteome</keyword>
<keyword evidence="1" id="KW-1133">Transmembrane helix</keyword>
<dbReference type="Proteomes" id="UP000000311">
    <property type="component" value="Unassembled WGS sequence"/>
</dbReference>
<gene>
    <name evidence="2" type="ORF">EAG_12884</name>
</gene>
<sequence>MMAEDWNDCTKNDIEMHEAINKAKTSNRITNVIMIIHTVAVLLYGDLILAKVDVTDRTINLPHIYKIEVPFSINTQRTYKVVLIVELIHLLVCSWGMGTLNALLLTLAFSSPNATEKIVKAISYYSVTNIKAFIFCYAGEYLNNKISDNYDDLDEGFL</sequence>
<evidence type="ECO:0000313" key="3">
    <source>
        <dbReference type="Proteomes" id="UP000000311"/>
    </source>
</evidence>